<dbReference type="Proteomes" id="UP000663862">
    <property type="component" value="Unassembled WGS sequence"/>
</dbReference>
<dbReference type="Proteomes" id="UP000663848">
    <property type="component" value="Unassembled WGS sequence"/>
</dbReference>
<name>A0A817W3K2_9BILA</name>
<gene>
    <name evidence="4" type="ORF">HFQ381_LOCUS22282</name>
    <name evidence="5" type="ORF">QYT958_LOCUS17067</name>
    <name evidence="1" type="ORF">TIS948_LOCUS23012</name>
    <name evidence="3" type="ORF">TSG867_LOCUS13445</name>
    <name evidence="2" type="ORF">UJA718_LOCUS13250</name>
</gene>
<dbReference type="AlphaFoldDB" id="A0A817W3K2"/>
<dbReference type="Proteomes" id="UP000663825">
    <property type="component" value="Unassembled WGS sequence"/>
</dbReference>
<evidence type="ECO:0000313" key="5">
    <source>
        <dbReference type="EMBL" id="CAF4688683.1"/>
    </source>
</evidence>
<dbReference type="EMBL" id="CAJNXB010003938">
    <property type="protein sequence ID" value="CAF3348046.1"/>
    <property type="molecule type" value="Genomic_DNA"/>
</dbReference>
<dbReference type="Proteomes" id="UP000663873">
    <property type="component" value="Unassembled WGS sequence"/>
</dbReference>
<evidence type="ECO:0000313" key="3">
    <source>
        <dbReference type="EMBL" id="CAF4407354.1"/>
    </source>
</evidence>
<organism evidence="1 6">
    <name type="scientific">Rotaria socialis</name>
    <dbReference type="NCBI Taxonomy" id="392032"/>
    <lineage>
        <taxon>Eukaryota</taxon>
        <taxon>Metazoa</taxon>
        <taxon>Spiralia</taxon>
        <taxon>Gnathifera</taxon>
        <taxon>Rotifera</taxon>
        <taxon>Eurotatoria</taxon>
        <taxon>Bdelloidea</taxon>
        <taxon>Philodinida</taxon>
        <taxon>Philodinidae</taxon>
        <taxon>Rotaria</taxon>
    </lineage>
</organism>
<keyword evidence="7" id="KW-1185">Reference proteome</keyword>
<evidence type="ECO:0000313" key="1">
    <source>
        <dbReference type="EMBL" id="CAF3348046.1"/>
    </source>
</evidence>
<dbReference type="EMBL" id="CAJOBQ010000715">
    <property type="protein sequence ID" value="CAF4407354.1"/>
    <property type="molecule type" value="Genomic_DNA"/>
</dbReference>
<dbReference type="EMBL" id="CAJOBR010002541">
    <property type="protein sequence ID" value="CAF4688683.1"/>
    <property type="molecule type" value="Genomic_DNA"/>
</dbReference>
<dbReference type="EMBL" id="CAJOBO010002085">
    <property type="protein sequence ID" value="CAF4430231.1"/>
    <property type="molecule type" value="Genomic_DNA"/>
</dbReference>
<evidence type="ECO:0000313" key="2">
    <source>
        <dbReference type="EMBL" id="CAF4310865.1"/>
    </source>
</evidence>
<proteinExistence type="predicted"/>
<dbReference type="EMBL" id="CAJOBP010001781">
    <property type="protein sequence ID" value="CAF4310865.1"/>
    <property type="molecule type" value="Genomic_DNA"/>
</dbReference>
<evidence type="ECO:0000313" key="6">
    <source>
        <dbReference type="Proteomes" id="UP000663825"/>
    </source>
</evidence>
<evidence type="ECO:0000313" key="4">
    <source>
        <dbReference type="EMBL" id="CAF4430231.1"/>
    </source>
</evidence>
<accession>A0A817W3K2</accession>
<reference evidence="1" key="1">
    <citation type="submission" date="2021-02" db="EMBL/GenBank/DDBJ databases">
        <authorList>
            <person name="Nowell W R."/>
        </authorList>
    </citation>
    <scope>NUCLEOTIDE SEQUENCE</scope>
</reference>
<evidence type="ECO:0000313" key="7">
    <source>
        <dbReference type="Proteomes" id="UP000663873"/>
    </source>
</evidence>
<comment type="caution">
    <text evidence="1">The sequence shown here is derived from an EMBL/GenBank/DDBJ whole genome shotgun (WGS) entry which is preliminary data.</text>
</comment>
<dbReference type="Proteomes" id="UP000663851">
    <property type="component" value="Unassembled WGS sequence"/>
</dbReference>
<protein>
    <submittedName>
        <fullName evidence="1">Uncharacterized protein</fullName>
    </submittedName>
</protein>
<sequence length="117" mass="13191">MNTVGKEEKSTITSTTATASSQHTIFNKLHSFTLVNECIDFVTDIQEQQVFMVLSGAFEKSTIDITHDMPQISNIYILSDNEGQHEGWTKQWAKIKGVFTDIASICKPLQQDVYKCD</sequence>